<evidence type="ECO:0000256" key="6">
    <source>
        <dbReference type="NCBIfam" id="TIGR00152"/>
    </source>
</evidence>
<accession>A0ABS5T1K1</accession>
<proteinExistence type="inferred from homology"/>
<keyword evidence="2 5" id="KW-0547">Nucleotide-binding</keyword>
<comment type="caution">
    <text evidence="7">The sequence shown here is derived from an EMBL/GenBank/DDBJ whole genome shotgun (WGS) entry which is preliminary data.</text>
</comment>
<comment type="catalytic activity">
    <reaction evidence="5">
        <text>3'-dephospho-CoA + ATP = ADP + CoA + H(+)</text>
        <dbReference type="Rhea" id="RHEA:18245"/>
        <dbReference type="ChEBI" id="CHEBI:15378"/>
        <dbReference type="ChEBI" id="CHEBI:30616"/>
        <dbReference type="ChEBI" id="CHEBI:57287"/>
        <dbReference type="ChEBI" id="CHEBI:57328"/>
        <dbReference type="ChEBI" id="CHEBI:456216"/>
        <dbReference type="EC" id="2.7.1.24"/>
    </reaction>
</comment>
<evidence type="ECO:0000256" key="4">
    <source>
        <dbReference type="ARBA" id="ARBA00022993"/>
    </source>
</evidence>
<protein>
    <recommendedName>
        <fullName evidence="5 6">Dephospho-CoA kinase</fullName>
        <ecNumber evidence="5 6">2.7.1.24</ecNumber>
    </recommendedName>
    <alternativeName>
        <fullName evidence="5">Dephosphocoenzyme A kinase</fullName>
    </alternativeName>
</protein>
<sequence length="205" mass="23095">MTYIVALTGGIASGKSTVANLFAEHQVDIIDADVIAREVVEPGQPALQAMTTYFGNQILLENGSLNRKHLRTIIFSDPEHKQWLNQLLHPLIQQRTLQKIAQCSAEWCLWVVPLLVENRLHSLAQRVIVVDSDEDRQIERVCQRDHITKSEAIAIIQSQATRQQRLAIADDIIDNNLPQSALAEKVAQLILTYNQLASEYKGRNL</sequence>
<dbReference type="RefSeq" id="WP_214212014.1">
    <property type="nucleotide sequence ID" value="NZ_JABBFO010000001.1"/>
</dbReference>
<name>A0ABS5T1K1_9GAMM</name>
<evidence type="ECO:0000256" key="1">
    <source>
        <dbReference type="ARBA" id="ARBA00009018"/>
    </source>
</evidence>
<comment type="subcellular location">
    <subcellularLocation>
        <location evidence="5">Cytoplasm</location>
    </subcellularLocation>
</comment>
<dbReference type="InterPro" id="IPR001977">
    <property type="entry name" value="Depp_CoAkinase"/>
</dbReference>
<gene>
    <name evidence="5 7" type="primary">coaE</name>
    <name evidence="7" type="ORF">HGT73_02215</name>
</gene>
<comment type="similarity">
    <text evidence="1 5">Belongs to the CoaE family.</text>
</comment>
<feature type="binding site" evidence="5">
    <location>
        <begin position="12"/>
        <end position="17"/>
    </location>
    <ligand>
        <name>ATP</name>
        <dbReference type="ChEBI" id="CHEBI:30616"/>
    </ligand>
</feature>
<keyword evidence="5" id="KW-0963">Cytoplasm</keyword>
<dbReference type="GO" id="GO:0004140">
    <property type="term" value="F:dephospho-CoA kinase activity"/>
    <property type="evidence" value="ECO:0007669"/>
    <property type="project" value="UniProtKB-EC"/>
</dbReference>
<evidence type="ECO:0000256" key="2">
    <source>
        <dbReference type="ARBA" id="ARBA00022741"/>
    </source>
</evidence>
<evidence type="ECO:0000256" key="5">
    <source>
        <dbReference type="HAMAP-Rule" id="MF_00376"/>
    </source>
</evidence>
<dbReference type="HAMAP" id="MF_00376">
    <property type="entry name" value="Dephospho_CoA_kinase"/>
    <property type="match status" value="1"/>
</dbReference>
<dbReference type="PROSITE" id="PS51219">
    <property type="entry name" value="DPCK"/>
    <property type="match status" value="1"/>
</dbReference>
<evidence type="ECO:0000256" key="3">
    <source>
        <dbReference type="ARBA" id="ARBA00022840"/>
    </source>
</evidence>
<dbReference type="EC" id="2.7.1.24" evidence="5 6"/>
<organism evidence="7 8">
    <name type="scientific">Rosenbergiella australiborealis</name>
    <dbReference type="NCBI Taxonomy" id="1544696"/>
    <lineage>
        <taxon>Bacteria</taxon>
        <taxon>Pseudomonadati</taxon>
        <taxon>Pseudomonadota</taxon>
        <taxon>Gammaproteobacteria</taxon>
        <taxon>Enterobacterales</taxon>
        <taxon>Erwiniaceae</taxon>
        <taxon>Rosenbergiella</taxon>
    </lineage>
</organism>
<dbReference type="Pfam" id="PF01121">
    <property type="entry name" value="CoaE"/>
    <property type="match status" value="1"/>
</dbReference>
<dbReference type="CDD" id="cd02022">
    <property type="entry name" value="DPCK"/>
    <property type="match status" value="1"/>
</dbReference>
<dbReference type="SUPFAM" id="SSF52540">
    <property type="entry name" value="P-loop containing nucleoside triphosphate hydrolases"/>
    <property type="match status" value="1"/>
</dbReference>
<dbReference type="PANTHER" id="PTHR10695:SF46">
    <property type="entry name" value="BIFUNCTIONAL COENZYME A SYNTHASE-RELATED"/>
    <property type="match status" value="1"/>
</dbReference>
<comment type="function">
    <text evidence="5">Catalyzes the phosphorylation of the 3'-hydroxyl group of dephosphocoenzyme A to form coenzyme A.</text>
</comment>
<dbReference type="NCBIfam" id="TIGR00152">
    <property type="entry name" value="dephospho-CoA kinase"/>
    <property type="match status" value="1"/>
</dbReference>
<keyword evidence="5 7" id="KW-0418">Kinase</keyword>
<evidence type="ECO:0000313" key="7">
    <source>
        <dbReference type="EMBL" id="MBT0726205.1"/>
    </source>
</evidence>
<reference evidence="7 8" key="1">
    <citation type="submission" date="2020-04" db="EMBL/GenBank/DDBJ databases">
        <title>Genome sequencing of Rosenbergiella species.</title>
        <authorList>
            <person name="Alvarez-Perez S."/>
            <person name="Lievens B."/>
        </authorList>
    </citation>
    <scope>NUCLEOTIDE SEQUENCE [LARGE SCALE GENOMIC DNA]</scope>
    <source>
        <strain evidence="7 8">CdVSA20.1</strain>
    </source>
</reference>
<dbReference type="PANTHER" id="PTHR10695">
    <property type="entry name" value="DEPHOSPHO-COA KINASE-RELATED"/>
    <property type="match status" value="1"/>
</dbReference>
<keyword evidence="4 5" id="KW-0173">Coenzyme A biosynthesis</keyword>
<keyword evidence="8" id="KW-1185">Reference proteome</keyword>
<dbReference type="InterPro" id="IPR027417">
    <property type="entry name" value="P-loop_NTPase"/>
</dbReference>
<keyword evidence="3 5" id="KW-0067">ATP-binding</keyword>
<keyword evidence="5 7" id="KW-0808">Transferase</keyword>
<evidence type="ECO:0000313" key="8">
    <source>
        <dbReference type="Proteomes" id="UP000786875"/>
    </source>
</evidence>
<dbReference type="EMBL" id="JABBFO010000001">
    <property type="protein sequence ID" value="MBT0726205.1"/>
    <property type="molecule type" value="Genomic_DNA"/>
</dbReference>
<comment type="pathway">
    <text evidence="5">Cofactor biosynthesis; coenzyme A biosynthesis; CoA from (R)-pantothenate: step 5/5.</text>
</comment>
<dbReference type="Gene3D" id="3.40.50.300">
    <property type="entry name" value="P-loop containing nucleotide triphosphate hydrolases"/>
    <property type="match status" value="1"/>
</dbReference>
<dbReference type="Proteomes" id="UP000786875">
    <property type="component" value="Unassembled WGS sequence"/>
</dbReference>